<feature type="region of interest" description="Disordered" evidence="11">
    <location>
        <begin position="139"/>
        <end position="178"/>
    </location>
</feature>
<keyword evidence="3" id="KW-0479">Metal-binding</keyword>
<evidence type="ECO:0000256" key="8">
    <source>
        <dbReference type="ARBA" id="ARBA00023098"/>
    </source>
</evidence>
<dbReference type="SUPFAM" id="SSF48484">
    <property type="entry name" value="Lipoxigenase"/>
    <property type="match status" value="1"/>
</dbReference>
<keyword evidence="4" id="KW-0925">Oxylipin biosynthesis</keyword>
<dbReference type="InterPro" id="IPR036226">
    <property type="entry name" value="LipOase_C_sf"/>
</dbReference>
<evidence type="ECO:0000256" key="1">
    <source>
        <dbReference type="ARBA" id="ARBA00009419"/>
    </source>
</evidence>
<dbReference type="GO" id="GO:0034440">
    <property type="term" value="P:lipid oxidation"/>
    <property type="evidence" value="ECO:0007669"/>
    <property type="project" value="InterPro"/>
</dbReference>
<dbReference type="PROSITE" id="PS50095">
    <property type="entry name" value="PLAT"/>
    <property type="match status" value="1"/>
</dbReference>
<feature type="compositionally biased region" description="Basic and acidic residues" evidence="11">
    <location>
        <begin position="168"/>
        <end position="178"/>
    </location>
</feature>
<dbReference type="InterPro" id="IPR013819">
    <property type="entry name" value="LipOase_C"/>
</dbReference>
<dbReference type="GO" id="GO:0046872">
    <property type="term" value="F:metal ion binding"/>
    <property type="evidence" value="ECO:0007669"/>
    <property type="project" value="UniProtKB-KW"/>
</dbReference>
<dbReference type="PROSITE" id="PS51393">
    <property type="entry name" value="LIPOXYGENASE_3"/>
    <property type="match status" value="1"/>
</dbReference>
<evidence type="ECO:0000256" key="7">
    <source>
        <dbReference type="ARBA" id="ARBA00023002"/>
    </source>
</evidence>
<dbReference type="InterPro" id="IPR027433">
    <property type="entry name" value="Lipoxygenase_dom_3"/>
</dbReference>
<evidence type="ECO:0000256" key="3">
    <source>
        <dbReference type="ARBA" id="ARBA00022723"/>
    </source>
</evidence>
<evidence type="ECO:0000259" key="13">
    <source>
        <dbReference type="PROSITE" id="PS51393"/>
    </source>
</evidence>
<evidence type="ECO:0000256" key="4">
    <source>
        <dbReference type="ARBA" id="ARBA00022767"/>
    </source>
</evidence>
<dbReference type="Proteomes" id="UP000287651">
    <property type="component" value="Unassembled WGS sequence"/>
</dbReference>
<dbReference type="Gene3D" id="4.10.375.10">
    <property type="entry name" value="Lipoxygenase-1, Domain 2"/>
    <property type="match status" value="1"/>
</dbReference>
<dbReference type="Pfam" id="PF01477">
    <property type="entry name" value="PLAT"/>
    <property type="match status" value="1"/>
</dbReference>
<organism evidence="14 15">
    <name type="scientific">Ensete ventricosum</name>
    <name type="common">Abyssinian banana</name>
    <name type="synonym">Musa ensete</name>
    <dbReference type="NCBI Taxonomy" id="4639"/>
    <lineage>
        <taxon>Eukaryota</taxon>
        <taxon>Viridiplantae</taxon>
        <taxon>Streptophyta</taxon>
        <taxon>Embryophyta</taxon>
        <taxon>Tracheophyta</taxon>
        <taxon>Spermatophyta</taxon>
        <taxon>Magnoliopsida</taxon>
        <taxon>Liliopsida</taxon>
        <taxon>Zingiberales</taxon>
        <taxon>Musaceae</taxon>
        <taxon>Ensete</taxon>
    </lineage>
</organism>
<gene>
    <name evidence="14" type="ORF">B296_00008390</name>
</gene>
<dbReference type="SMART" id="SM00308">
    <property type="entry name" value="LH2"/>
    <property type="match status" value="1"/>
</dbReference>
<keyword evidence="6" id="KW-0223">Dioxygenase</keyword>
<dbReference type="PANTHER" id="PTHR11771">
    <property type="entry name" value="LIPOXYGENASE"/>
    <property type="match status" value="1"/>
</dbReference>
<feature type="domain" description="Lipoxygenase" evidence="13">
    <location>
        <begin position="87"/>
        <end position="419"/>
    </location>
</feature>
<evidence type="ECO:0000256" key="2">
    <source>
        <dbReference type="ARBA" id="ARBA00022516"/>
    </source>
</evidence>
<sequence length="419" mass="47419">MAELKGWFEKKNAKAERVVYTAEFTVDSSFGEPGAITVLNRHQREFFLESIVVEGFACGPVHFPCNSWVQSTRIHAGKRVFFSNKVLYPSSDAELGRTELRDLRQQELKELRGDGKGQRKQTDRIFDYDAYNDLGNPDKGIEFSRPTLGGEKLPYPRRLRTGRAPTSTDKDAETRVEDPLPVYVPRDEKFDEGKQEMLTAGAHKAVLHNLVPLLVAAFSPESHDFKAFHEVDNLFKEGLRLKQSLQDQLFHKIPLVSKIEESSEGLLRYDTPDIITSEHSSVFPPVSELDPAVYGPPESSIKEEHIVTHLNGMSVQQALDDKKLFVLDYHDVYLPFLDRINAQDGRKAYGTRTIFFLTDLGTLKPIAIELRLPPVRPGDTRAKRVFTPPTDATGSWLWQLAKAHVCSNDAGVHQLVNHW</sequence>
<keyword evidence="2" id="KW-0444">Lipid biosynthesis</keyword>
<dbReference type="EMBL" id="AMZH03000767">
    <property type="protein sequence ID" value="RRT82063.1"/>
    <property type="molecule type" value="Genomic_DNA"/>
</dbReference>
<feature type="domain" description="PLAT" evidence="12">
    <location>
        <begin position="1"/>
        <end position="83"/>
    </location>
</feature>
<reference evidence="14 15" key="1">
    <citation type="journal article" date="2014" name="Agronomy (Basel)">
        <title>A Draft Genome Sequence for Ensete ventricosum, the Drought-Tolerant Tree Against Hunger.</title>
        <authorList>
            <person name="Harrison J."/>
            <person name="Moore K.A."/>
            <person name="Paszkiewicz K."/>
            <person name="Jones T."/>
            <person name="Grant M."/>
            <person name="Ambacheew D."/>
            <person name="Muzemil S."/>
            <person name="Studholme D.J."/>
        </authorList>
    </citation>
    <scope>NUCLEOTIDE SEQUENCE [LARGE SCALE GENOMIC DNA]</scope>
</reference>
<keyword evidence="9" id="KW-0275">Fatty acid biosynthesis</keyword>
<accession>A0A427B0M6</accession>
<dbReference type="Gene3D" id="2.60.60.20">
    <property type="entry name" value="PLAT/LH2 domain"/>
    <property type="match status" value="1"/>
</dbReference>
<dbReference type="InterPro" id="IPR000907">
    <property type="entry name" value="LipOase"/>
</dbReference>
<evidence type="ECO:0000256" key="10">
    <source>
        <dbReference type="PROSITE-ProRule" id="PRU00152"/>
    </source>
</evidence>
<evidence type="ECO:0000256" key="5">
    <source>
        <dbReference type="ARBA" id="ARBA00022832"/>
    </source>
</evidence>
<dbReference type="SUPFAM" id="SSF49723">
    <property type="entry name" value="Lipase/lipooxygenase domain (PLAT/LH2 domain)"/>
    <property type="match status" value="1"/>
</dbReference>
<dbReference type="Gene3D" id="4.10.372.10">
    <property type="entry name" value="Lipoxygenase-1, Domain 3"/>
    <property type="match status" value="1"/>
</dbReference>
<dbReference type="Gene3D" id="3.10.450.60">
    <property type="match status" value="1"/>
</dbReference>
<name>A0A427B0M6_ENSVE</name>
<dbReference type="GO" id="GO:0031408">
    <property type="term" value="P:oxylipin biosynthetic process"/>
    <property type="evidence" value="ECO:0007669"/>
    <property type="project" value="UniProtKB-KW"/>
</dbReference>
<proteinExistence type="inferred from homology"/>
<dbReference type="PRINTS" id="PR00468">
    <property type="entry name" value="PLTLPOXGNASE"/>
</dbReference>
<keyword evidence="7" id="KW-0560">Oxidoreductase</keyword>
<evidence type="ECO:0000313" key="14">
    <source>
        <dbReference type="EMBL" id="RRT82063.1"/>
    </source>
</evidence>
<comment type="caution">
    <text evidence="10">Lacks conserved residue(s) required for the propagation of feature annotation.</text>
</comment>
<protein>
    <recommendedName>
        <fullName evidence="16">Lipoxygenase domain-containing protein</fullName>
    </recommendedName>
</protein>
<dbReference type="InterPro" id="IPR036392">
    <property type="entry name" value="PLAT/LH2_dom_sf"/>
</dbReference>
<evidence type="ECO:0000256" key="6">
    <source>
        <dbReference type="ARBA" id="ARBA00022964"/>
    </source>
</evidence>
<dbReference type="Pfam" id="PF00305">
    <property type="entry name" value="Lipoxygenase"/>
    <property type="match status" value="2"/>
</dbReference>
<keyword evidence="5" id="KW-0276">Fatty acid metabolism</keyword>
<dbReference type="GO" id="GO:0006633">
    <property type="term" value="P:fatty acid biosynthetic process"/>
    <property type="evidence" value="ECO:0007669"/>
    <property type="project" value="UniProtKB-KW"/>
</dbReference>
<dbReference type="AlphaFoldDB" id="A0A427B0M6"/>
<evidence type="ECO:0000313" key="15">
    <source>
        <dbReference type="Proteomes" id="UP000287651"/>
    </source>
</evidence>
<keyword evidence="8" id="KW-0443">Lipid metabolism</keyword>
<dbReference type="GO" id="GO:0016702">
    <property type="term" value="F:oxidoreductase activity, acting on single donors with incorporation of molecular oxygen, incorporation of two atoms of oxygen"/>
    <property type="evidence" value="ECO:0007669"/>
    <property type="project" value="InterPro"/>
</dbReference>
<evidence type="ECO:0000256" key="11">
    <source>
        <dbReference type="SAM" id="MobiDB-lite"/>
    </source>
</evidence>
<evidence type="ECO:0000256" key="9">
    <source>
        <dbReference type="ARBA" id="ARBA00023160"/>
    </source>
</evidence>
<evidence type="ECO:0000259" key="12">
    <source>
        <dbReference type="PROSITE" id="PS50095"/>
    </source>
</evidence>
<comment type="caution">
    <text evidence="14">The sequence shown here is derived from an EMBL/GenBank/DDBJ whole genome shotgun (WGS) entry which is preliminary data.</text>
</comment>
<evidence type="ECO:0008006" key="16">
    <source>
        <dbReference type="Google" id="ProtNLM"/>
    </source>
</evidence>
<dbReference type="InterPro" id="IPR001024">
    <property type="entry name" value="PLAT/LH2_dom"/>
</dbReference>
<comment type="similarity">
    <text evidence="1">Belongs to the lipoxygenase family.</text>
</comment>
<dbReference type="InterPro" id="IPR001246">
    <property type="entry name" value="LipOase_plant"/>
</dbReference>